<evidence type="ECO:0000313" key="3">
    <source>
        <dbReference type="Proteomes" id="UP000298030"/>
    </source>
</evidence>
<dbReference type="InterPro" id="IPR041078">
    <property type="entry name" value="Plavaka"/>
</dbReference>
<dbReference type="OrthoDB" id="3239511at2759"/>
<evidence type="ECO:0000313" key="2">
    <source>
        <dbReference type="EMBL" id="TEB21349.1"/>
    </source>
</evidence>
<organism evidence="2 3">
    <name type="scientific">Coprinellus micaceus</name>
    <name type="common">Glistening ink-cap mushroom</name>
    <name type="synonym">Coprinus micaceus</name>
    <dbReference type="NCBI Taxonomy" id="71717"/>
    <lineage>
        <taxon>Eukaryota</taxon>
        <taxon>Fungi</taxon>
        <taxon>Dikarya</taxon>
        <taxon>Basidiomycota</taxon>
        <taxon>Agaricomycotina</taxon>
        <taxon>Agaricomycetes</taxon>
        <taxon>Agaricomycetidae</taxon>
        <taxon>Agaricales</taxon>
        <taxon>Agaricineae</taxon>
        <taxon>Psathyrellaceae</taxon>
        <taxon>Coprinellus</taxon>
    </lineage>
</organism>
<gene>
    <name evidence="2" type="ORF">FA13DRAFT_1832638</name>
</gene>
<dbReference type="Proteomes" id="UP000298030">
    <property type="component" value="Unassembled WGS sequence"/>
</dbReference>
<dbReference type="EMBL" id="QPFP01000114">
    <property type="protein sequence ID" value="TEB21349.1"/>
    <property type="molecule type" value="Genomic_DNA"/>
</dbReference>
<protein>
    <submittedName>
        <fullName evidence="2">Uncharacterized protein</fullName>
    </submittedName>
</protein>
<reference evidence="2 3" key="1">
    <citation type="journal article" date="2019" name="Nat. Ecol. Evol.">
        <title>Megaphylogeny resolves global patterns of mushroom evolution.</title>
        <authorList>
            <person name="Varga T."/>
            <person name="Krizsan K."/>
            <person name="Foldi C."/>
            <person name="Dima B."/>
            <person name="Sanchez-Garcia M."/>
            <person name="Sanchez-Ramirez S."/>
            <person name="Szollosi G.J."/>
            <person name="Szarkandi J.G."/>
            <person name="Papp V."/>
            <person name="Albert L."/>
            <person name="Andreopoulos W."/>
            <person name="Angelini C."/>
            <person name="Antonin V."/>
            <person name="Barry K.W."/>
            <person name="Bougher N.L."/>
            <person name="Buchanan P."/>
            <person name="Buyck B."/>
            <person name="Bense V."/>
            <person name="Catcheside P."/>
            <person name="Chovatia M."/>
            <person name="Cooper J."/>
            <person name="Damon W."/>
            <person name="Desjardin D."/>
            <person name="Finy P."/>
            <person name="Geml J."/>
            <person name="Haridas S."/>
            <person name="Hughes K."/>
            <person name="Justo A."/>
            <person name="Karasinski D."/>
            <person name="Kautmanova I."/>
            <person name="Kiss B."/>
            <person name="Kocsube S."/>
            <person name="Kotiranta H."/>
            <person name="LaButti K.M."/>
            <person name="Lechner B.E."/>
            <person name="Liimatainen K."/>
            <person name="Lipzen A."/>
            <person name="Lukacs Z."/>
            <person name="Mihaltcheva S."/>
            <person name="Morgado L.N."/>
            <person name="Niskanen T."/>
            <person name="Noordeloos M.E."/>
            <person name="Ohm R.A."/>
            <person name="Ortiz-Santana B."/>
            <person name="Ovrebo C."/>
            <person name="Racz N."/>
            <person name="Riley R."/>
            <person name="Savchenko A."/>
            <person name="Shiryaev A."/>
            <person name="Soop K."/>
            <person name="Spirin V."/>
            <person name="Szebenyi C."/>
            <person name="Tomsovsky M."/>
            <person name="Tulloss R.E."/>
            <person name="Uehling J."/>
            <person name="Grigoriev I.V."/>
            <person name="Vagvolgyi C."/>
            <person name="Papp T."/>
            <person name="Martin F.M."/>
            <person name="Miettinen O."/>
            <person name="Hibbett D.S."/>
            <person name="Nagy L.G."/>
        </authorList>
    </citation>
    <scope>NUCLEOTIDE SEQUENCE [LARGE SCALE GENOMIC DNA]</scope>
    <source>
        <strain evidence="2 3">FP101781</strain>
    </source>
</reference>
<accession>A0A4Y7SJE4</accession>
<evidence type="ECO:0000256" key="1">
    <source>
        <dbReference type="SAM" id="MobiDB-lite"/>
    </source>
</evidence>
<comment type="caution">
    <text evidence="2">The sequence shown here is derived from an EMBL/GenBank/DDBJ whole genome shotgun (WGS) entry which is preliminary data.</text>
</comment>
<dbReference type="STRING" id="71717.A0A4Y7SJE4"/>
<feature type="region of interest" description="Disordered" evidence="1">
    <location>
        <begin position="98"/>
        <end position="123"/>
    </location>
</feature>
<name>A0A4Y7SJE4_COPMI</name>
<sequence length="907" mass="104274">MQGERRTGCRSEYLRSEALRYTFSSLLKQTSPPDPFPVPNFISLGTAQARPAFQPPTNPWDNIGQLSPDQLGEYGSSLISNSIRTEYHPKRKRAPEIVNLDEYNARRRRPRTDESSLPLPDDRPPYHPFRTRLDFDFAELVFSSALGKAEITQLLSLFKRGVDQEDKLTFEDFAGLQASWEEAQHLVSPFEAKEIKIPFESEEKTYTVWTRDIWKWIVECLENPILAKQFVWDAERLSRRNGDAWERFVNEPWTANQFWKALDLIPEGGFIVTLIIYADKTNLSTFGTAQGYPVYIKIGNLPSETRNGKGLGGGRLVGWIPVVTSTNKEARNSKDWTNHKRIDGFPVECGDGIWRVIHPIILMLSADYEEHGTNNAHPCPACLVAAQNIPEYSEEFEYRCWEENKELVERATSPNSSALAVISATQDLEEVGVRPIENAFWEYPYVDLHRLFAFDRLHNYPGGLAKGRLVKFILGRFKSSAKAIVVRRIKVEKRAADLPRWCGLTHFSHILTGTAYQDSNKWEDMARTFLYILPDIFGPTDRAGRQVLRCLRHFLNLNALSSFENHSDTTIELMRRELKVFSEEVQKLGEITGKAWTFPKMHLQMHMPDDILAKGVTKNYSSKTFEALHKALKVFYQWMTNFRDVDEQILNADHRKYVIEYIKALIEAHKKDLDDLDGNEPPEAVEGKYSYSNVTLKAPQHWQAVPPATFQFNVASELGEYAQHCEGVDLVEEIKDFVDKKSDIIGFSAQGVEFCIQSFRSLETFFTSKETWDIESNIVRCSPDFYNKPRYDAVLIQTTEGMIFGRLLALFIARPTKKHKGVPIALILPYDGTFRTNERNKDQHFGLHRVRPFPQAKAELFAAQSIIRGGLLIPAYDTDTDYFVFDVLDGDMFLRMREVMYNERYPV</sequence>
<dbReference type="Pfam" id="PF18759">
    <property type="entry name" value="Plavaka"/>
    <property type="match status" value="1"/>
</dbReference>
<dbReference type="AlphaFoldDB" id="A0A4Y7SJE4"/>
<keyword evidence="3" id="KW-1185">Reference proteome</keyword>
<proteinExistence type="predicted"/>